<dbReference type="InterPro" id="IPR038213">
    <property type="entry name" value="IFI6/IFI27-like_sf"/>
</dbReference>
<name>A0A6A6H1V2_VIRVR</name>
<dbReference type="InterPro" id="IPR009311">
    <property type="entry name" value="IFI6/IFI27-like"/>
</dbReference>
<evidence type="ECO:0000256" key="2">
    <source>
        <dbReference type="ARBA" id="ARBA00007262"/>
    </source>
</evidence>
<dbReference type="OrthoDB" id="440424at2759"/>
<reference evidence="7" key="1">
    <citation type="journal article" date="2020" name="Stud. Mycol.">
        <title>101 Dothideomycetes genomes: a test case for predicting lifestyles and emergence of pathogens.</title>
        <authorList>
            <person name="Haridas S."/>
            <person name="Albert R."/>
            <person name="Binder M."/>
            <person name="Bloem J."/>
            <person name="Labutti K."/>
            <person name="Salamov A."/>
            <person name="Andreopoulos B."/>
            <person name="Baker S."/>
            <person name="Barry K."/>
            <person name="Bills G."/>
            <person name="Bluhm B."/>
            <person name="Cannon C."/>
            <person name="Castanera R."/>
            <person name="Culley D."/>
            <person name="Daum C."/>
            <person name="Ezra D."/>
            <person name="Gonzalez J."/>
            <person name="Henrissat B."/>
            <person name="Kuo A."/>
            <person name="Liang C."/>
            <person name="Lipzen A."/>
            <person name="Lutzoni F."/>
            <person name="Magnuson J."/>
            <person name="Mondo S."/>
            <person name="Nolan M."/>
            <person name="Ohm R."/>
            <person name="Pangilinan J."/>
            <person name="Park H.-J."/>
            <person name="Ramirez L."/>
            <person name="Alfaro M."/>
            <person name="Sun H."/>
            <person name="Tritt A."/>
            <person name="Yoshinaga Y."/>
            <person name="Zwiers L.-H."/>
            <person name="Turgeon B."/>
            <person name="Goodwin S."/>
            <person name="Spatafora J."/>
            <person name="Crous P."/>
            <person name="Grigoriev I."/>
        </authorList>
    </citation>
    <scope>NUCLEOTIDE SEQUENCE</scope>
    <source>
        <strain evidence="7">Tuck. ex Michener</strain>
    </source>
</reference>
<evidence type="ECO:0000256" key="1">
    <source>
        <dbReference type="ARBA" id="ARBA00004141"/>
    </source>
</evidence>
<dbReference type="EMBL" id="ML991822">
    <property type="protein sequence ID" value="KAF2231847.1"/>
    <property type="molecule type" value="Genomic_DNA"/>
</dbReference>
<dbReference type="GO" id="GO:0016020">
    <property type="term" value="C:membrane"/>
    <property type="evidence" value="ECO:0007669"/>
    <property type="project" value="UniProtKB-SubCell"/>
</dbReference>
<dbReference type="Proteomes" id="UP000800092">
    <property type="component" value="Unassembled WGS sequence"/>
</dbReference>
<evidence type="ECO:0000256" key="3">
    <source>
        <dbReference type="ARBA" id="ARBA00022692"/>
    </source>
</evidence>
<keyword evidence="8" id="KW-1185">Reference proteome</keyword>
<dbReference type="Pfam" id="PF06140">
    <property type="entry name" value="Ifi-6-16"/>
    <property type="match status" value="1"/>
</dbReference>
<accession>A0A6A6H1V2</accession>
<evidence type="ECO:0000313" key="7">
    <source>
        <dbReference type="EMBL" id="KAF2231847.1"/>
    </source>
</evidence>
<proteinExistence type="inferred from homology"/>
<keyword evidence="4 6" id="KW-1133">Transmembrane helix</keyword>
<dbReference type="Gene3D" id="6.10.110.10">
    <property type="match status" value="1"/>
</dbReference>
<evidence type="ECO:0000256" key="4">
    <source>
        <dbReference type="ARBA" id="ARBA00022989"/>
    </source>
</evidence>
<feature type="transmembrane region" description="Helical" evidence="6">
    <location>
        <begin position="12"/>
        <end position="35"/>
    </location>
</feature>
<evidence type="ECO:0000313" key="8">
    <source>
        <dbReference type="Proteomes" id="UP000800092"/>
    </source>
</evidence>
<sequence>MDVICENKRFIGFFLASGLISIRPQLFTGVFLGVLGFGTLGPVGGSIAAAVQSMITPVATGGLFAILQSAAMDGYGAAKVHAIMALGGVVGMGLAVIDRFHGN</sequence>
<dbReference type="AlphaFoldDB" id="A0A6A6H1V2"/>
<protein>
    <submittedName>
        <fullName evidence="7">Uncharacterized protein</fullName>
    </submittedName>
</protein>
<feature type="transmembrane region" description="Helical" evidence="6">
    <location>
        <begin position="79"/>
        <end position="97"/>
    </location>
</feature>
<evidence type="ECO:0000256" key="5">
    <source>
        <dbReference type="ARBA" id="ARBA00023136"/>
    </source>
</evidence>
<evidence type="ECO:0000256" key="6">
    <source>
        <dbReference type="SAM" id="Phobius"/>
    </source>
</evidence>
<keyword evidence="5 6" id="KW-0472">Membrane</keyword>
<gene>
    <name evidence="7" type="ORF">EV356DRAFT_518228</name>
</gene>
<comment type="subcellular location">
    <subcellularLocation>
        <location evidence="1">Membrane</location>
        <topology evidence="1">Multi-pass membrane protein</topology>
    </subcellularLocation>
</comment>
<feature type="transmembrane region" description="Helical" evidence="6">
    <location>
        <begin position="47"/>
        <end position="67"/>
    </location>
</feature>
<comment type="similarity">
    <text evidence="2">Belongs to the IFI6/IFI27 family.</text>
</comment>
<keyword evidence="3 6" id="KW-0812">Transmembrane</keyword>
<organism evidence="7 8">
    <name type="scientific">Viridothelium virens</name>
    <name type="common">Speckled blister lichen</name>
    <name type="synonym">Trypethelium virens</name>
    <dbReference type="NCBI Taxonomy" id="1048519"/>
    <lineage>
        <taxon>Eukaryota</taxon>
        <taxon>Fungi</taxon>
        <taxon>Dikarya</taxon>
        <taxon>Ascomycota</taxon>
        <taxon>Pezizomycotina</taxon>
        <taxon>Dothideomycetes</taxon>
        <taxon>Dothideomycetes incertae sedis</taxon>
        <taxon>Trypetheliales</taxon>
        <taxon>Trypetheliaceae</taxon>
        <taxon>Viridothelium</taxon>
    </lineage>
</organism>